<dbReference type="EMBL" id="LAZR01000780">
    <property type="protein sequence ID" value="KKN58024.1"/>
    <property type="molecule type" value="Genomic_DNA"/>
</dbReference>
<accession>A0A0F9RTG4</accession>
<sequence>MTIVNYRKVKCDECGKEEEIKDSGTKPTNWLEVNITQWFGNTGYGRFCKEVCTEKCALDLIRKLKKIPKREPIYIL</sequence>
<dbReference type="AlphaFoldDB" id="A0A0F9RTG4"/>
<organism evidence="1">
    <name type="scientific">marine sediment metagenome</name>
    <dbReference type="NCBI Taxonomy" id="412755"/>
    <lineage>
        <taxon>unclassified sequences</taxon>
        <taxon>metagenomes</taxon>
        <taxon>ecological metagenomes</taxon>
    </lineage>
</organism>
<gene>
    <name evidence="1" type="ORF">LCGC14_0556820</name>
</gene>
<name>A0A0F9RTG4_9ZZZZ</name>
<reference evidence="1" key="1">
    <citation type="journal article" date="2015" name="Nature">
        <title>Complex archaea that bridge the gap between prokaryotes and eukaryotes.</title>
        <authorList>
            <person name="Spang A."/>
            <person name="Saw J.H."/>
            <person name="Jorgensen S.L."/>
            <person name="Zaremba-Niedzwiedzka K."/>
            <person name="Martijn J."/>
            <person name="Lind A.E."/>
            <person name="van Eijk R."/>
            <person name="Schleper C."/>
            <person name="Guy L."/>
            <person name="Ettema T.J."/>
        </authorList>
    </citation>
    <scope>NUCLEOTIDE SEQUENCE</scope>
</reference>
<evidence type="ECO:0000313" key="1">
    <source>
        <dbReference type="EMBL" id="KKN58024.1"/>
    </source>
</evidence>
<comment type="caution">
    <text evidence="1">The sequence shown here is derived from an EMBL/GenBank/DDBJ whole genome shotgun (WGS) entry which is preliminary data.</text>
</comment>
<protein>
    <submittedName>
        <fullName evidence="1">Uncharacterized protein</fullName>
    </submittedName>
</protein>
<proteinExistence type="predicted"/>